<reference evidence="4 5" key="1">
    <citation type="submission" date="2016-04" db="EMBL/GenBank/DDBJ databases">
        <title>Acidithiobacillus ferrooxidans genome sequencing and assembly.</title>
        <authorList>
            <person name="Zhou Z."/>
        </authorList>
    </citation>
    <scope>NUCLEOTIDE SEQUENCE [LARGE SCALE GENOMIC DNA]</scope>
    <source>
        <strain evidence="4 5">BY0502</strain>
    </source>
</reference>
<dbReference type="InterPro" id="IPR036388">
    <property type="entry name" value="WH-like_DNA-bd_sf"/>
</dbReference>
<keyword evidence="5" id="KW-1185">Reference proteome</keyword>
<feature type="domain" description="OmpR/PhoB-type" evidence="3">
    <location>
        <begin position="171"/>
        <end position="270"/>
    </location>
</feature>
<evidence type="ECO:0000313" key="4">
    <source>
        <dbReference type="EMBL" id="OAP87709.1"/>
    </source>
</evidence>
<organism evidence="4 5">
    <name type="scientific">Acidithiobacillus ferrooxidans</name>
    <name type="common">Thiobacillus ferrooxidans</name>
    <dbReference type="NCBI Taxonomy" id="920"/>
    <lineage>
        <taxon>Bacteria</taxon>
        <taxon>Pseudomonadati</taxon>
        <taxon>Pseudomonadota</taxon>
        <taxon>Acidithiobacillia</taxon>
        <taxon>Acidithiobacillales</taxon>
        <taxon>Acidithiobacillaceae</taxon>
        <taxon>Acidithiobacillus</taxon>
    </lineage>
</organism>
<dbReference type="GO" id="GO:0006355">
    <property type="term" value="P:regulation of DNA-templated transcription"/>
    <property type="evidence" value="ECO:0007669"/>
    <property type="project" value="InterPro"/>
</dbReference>
<evidence type="ECO:0000256" key="1">
    <source>
        <dbReference type="ARBA" id="ARBA00023125"/>
    </source>
</evidence>
<dbReference type="GO" id="GO:0003677">
    <property type="term" value="F:DNA binding"/>
    <property type="evidence" value="ECO:0007669"/>
    <property type="project" value="UniProtKB-UniRule"/>
</dbReference>
<evidence type="ECO:0000259" key="3">
    <source>
        <dbReference type="PROSITE" id="PS51755"/>
    </source>
</evidence>
<dbReference type="CDD" id="cd00383">
    <property type="entry name" value="trans_reg_C"/>
    <property type="match status" value="1"/>
</dbReference>
<dbReference type="SMART" id="SM00862">
    <property type="entry name" value="Trans_reg_C"/>
    <property type="match status" value="1"/>
</dbReference>
<name>A0A179B8K6_ACIFR</name>
<sequence length="274" mass="30710">MFLILLNSAVVHAVHVLRAAMFAQTRPSPPMIRTGSPHSPRILLLVNARTNGKTVISVEVALERAGGQVIRSTERSKVEQLVRRWDPEVLVLLGWSATTSDWMRHLQRAPRESDLPFLVVGNSAEEDHEETHAVAALEVGAQAYIPASMGPEILTAQVCGLLKKLRTQAPARVVKAENICIDLVALRVWILGQEIHLPRRLFYLLYYFATHPDEVVSNDQIADILWEGKGTYLAPNTLVVKIYRLRKILESVGAKSWLETVHSFGYRFSPPRNT</sequence>
<protein>
    <submittedName>
        <fullName evidence="4">Transcriptional regulator</fullName>
    </submittedName>
</protein>
<dbReference type="PROSITE" id="PS51755">
    <property type="entry name" value="OMPR_PHOB"/>
    <property type="match status" value="1"/>
</dbReference>
<dbReference type="RefSeq" id="WP_064219884.1">
    <property type="nucleotide sequence ID" value="NZ_LVXZ01000189.1"/>
</dbReference>
<keyword evidence="1 2" id="KW-0238">DNA-binding</keyword>
<dbReference type="OrthoDB" id="5297759at2"/>
<dbReference type="InterPro" id="IPR016032">
    <property type="entry name" value="Sig_transdc_resp-reg_C-effctor"/>
</dbReference>
<accession>A0A179B8K6</accession>
<evidence type="ECO:0000313" key="5">
    <source>
        <dbReference type="Proteomes" id="UP000078302"/>
    </source>
</evidence>
<dbReference type="GO" id="GO:0000160">
    <property type="term" value="P:phosphorelay signal transduction system"/>
    <property type="evidence" value="ECO:0007669"/>
    <property type="project" value="InterPro"/>
</dbReference>
<comment type="caution">
    <text evidence="4">The sequence shown here is derived from an EMBL/GenBank/DDBJ whole genome shotgun (WGS) entry which is preliminary data.</text>
</comment>
<dbReference type="Pfam" id="PF00486">
    <property type="entry name" value="Trans_reg_C"/>
    <property type="match status" value="1"/>
</dbReference>
<dbReference type="SUPFAM" id="SSF46894">
    <property type="entry name" value="C-terminal effector domain of the bipartite response regulators"/>
    <property type="match status" value="1"/>
</dbReference>
<dbReference type="EMBL" id="LVXZ01000189">
    <property type="protein sequence ID" value="OAP87709.1"/>
    <property type="molecule type" value="Genomic_DNA"/>
</dbReference>
<gene>
    <name evidence="4" type="ORF">A4H96_12415</name>
</gene>
<dbReference type="InterPro" id="IPR001867">
    <property type="entry name" value="OmpR/PhoB-type_DNA-bd"/>
</dbReference>
<dbReference type="AlphaFoldDB" id="A0A179B8K6"/>
<feature type="DNA-binding region" description="OmpR/PhoB-type" evidence="2">
    <location>
        <begin position="171"/>
        <end position="270"/>
    </location>
</feature>
<evidence type="ECO:0000256" key="2">
    <source>
        <dbReference type="PROSITE-ProRule" id="PRU01091"/>
    </source>
</evidence>
<proteinExistence type="predicted"/>
<dbReference type="Gene3D" id="1.10.10.10">
    <property type="entry name" value="Winged helix-like DNA-binding domain superfamily/Winged helix DNA-binding domain"/>
    <property type="match status" value="1"/>
</dbReference>
<dbReference type="Proteomes" id="UP000078302">
    <property type="component" value="Unassembled WGS sequence"/>
</dbReference>